<dbReference type="EMBL" id="HG994368">
    <property type="protein sequence ID" value="CAF1856834.1"/>
    <property type="molecule type" value="Genomic_DNA"/>
</dbReference>
<proteinExistence type="predicted"/>
<gene>
    <name evidence="1" type="ORF">DARMORV10_C04P42270.1</name>
</gene>
<organism evidence="1">
    <name type="scientific">Brassica napus</name>
    <name type="common">Rape</name>
    <dbReference type="NCBI Taxonomy" id="3708"/>
    <lineage>
        <taxon>Eukaryota</taxon>
        <taxon>Viridiplantae</taxon>
        <taxon>Streptophyta</taxon>
        <taxon>Embryophyta</taxon>
        <taxon>Tracheophyta</taxon>
        <taxon>Spermatophyta</taxon>
        <taxon>Magnoliopsida</taxon>
        <taxon>eudicotyledons</taxon>
        <taxon>Gunneridae</taxon>
        <taxon>Pentapetalae</taxon>
        <taxon>rosids</taxon>
        <taxon>malvids</taxon>
        <taxon>Brassicales</taxon>
        <taxon>Brassicaceae</taxon>
        <taxon>Brassiceae</taxon>
        <taxon>Brassica</taxon>
    </lineage>
</organism>
<protein>
    <submittedName>
        <fullName evidence="1">(rape) hypothetical protein</fullName>
    </submittedName>
</protein>
<dbReference type="Proteomes" id="UP001295469">
    <property type="component" value="Chromosome C04"/>
</dbReference>
<evidence type="ECO:0000313" key="1">
    <source>
        <dbReference type="EMBL" id="CAF1856834.1"/>
    </source>
</evidence>
<name>A0A816JJ62_BRANA</name>
<sequence>MTLAGDCGECLLWQPYGDLWKLRRLLLTLKVPFFKLCEVRRSKHEAFSASGVLKTTSFSNSTCLLRSPFLFFPPHSPPLASLKGSESKGVVLITDLCTEEIFFTGRFTRVSWKHLFLCGGSLNRPSQGQGRFKPNTPSSLEVK</sequence>
<accession>A0A816JJ62</accession>
<reference evidence="1" key="1">
    <citation type="submission" date="2021-01" db="EMBL/GenBank/DDBJ databases">
        <authorList>
            <consortium name="Genoscope - CEA"/>
            <person name="William W."/>
        </authorList>
    </citation>
    <scope>NUCLEOTIDE SEQUENCE</scope>
</reference>
<dbReference type="AlphaFoldDB" id="A0A816JJ62"/>